<keyword evidence="10 12" id="KW-0472">Membrane</keyword>
<evidence type="ECO:0000313" key="13">
    <source>
        <dbReference type="EMBL" id="TVU46879.1"/>
    </source>
</evidence>
<feature type="binding site" description="axial binding residue" evidence="11">
    <location>
        <position position="473"/>
    </location>
    <ligand>
        <name>heme</name>
        <dbReference type="ChEBI" id="CHEBI:30413"/>
    </ligand>
    <ligandPart>
        <name>Fe</name>
        <dbReference type="ChEBI" id="CHEBI:18248"/>
    </ligandPart>
</feature>
<comment type="cofactor">
    <cofactor evidence="11">
        <name>heme</name>
        <dbReference type="ChEBI" id="CHEBI:30413"/>
    </cofactor>
</comment>
<dbReference type="PANTHER" id="PTHR24282:SF115">
    <property type="entry name" value="CYTOCHROME P450 709B2"/>
    <property type="match status" value="1"/>
</dbReference>
<dbReference type="EMBL" id="RWGY01000004">
    <property type="protein sequence ID" value="TVU46879.1"/>
    <property type="molecule type" value="Genomic_DNA"/>
</dbReference>
<evidence type="ECO:0000256" key="8">
    <source>
        <dbReference type="ARBA" id="ARBA00023004"/>
    </source>
</evidence>
<organism evidence="13 14">
    <name type="scientific">Eragrostis curvula</name>
    <name type="common">weeping love grass</name>
    <dbReference type="NCBI Taxonomy" id="38414"/>
    <lineage>
        <taxon>Eukaryota</taxon>
        <taxon>Viridiplantae</taxon>
        <taxon>Streptophyta</taxon>
        <taxon>Embryophyta</taxon>
        <taxon>Tracheophyta</taxon>
        <taxon>Spermatophyta</taxon>
        <taxon>Magnoliopsida</taxon>
        <taxon>Liliopsida</taxon>
        <taxon>Poales</taxon>
        <taxon>Poaceae</taxon>
        <taxon>PACMAD clade</taxon>
        <taxon>Chloridoideae</taxon>
        <taxon>Eragrostideae</taxon>
        <taxon>Eragrostidinae</taxon>
        <taxon>Eragrostis</taxon>
    </lineage>
</organism>
<dbReference type="AlphaFoldDB" id="A0A5J9WF19"/>
<dbReference type="Pfam" id="PF00067">
    <property type="entry name" value="p450"/>
    <property type="match status" value="1"/>
</dbReference>
<evidence type="ECO:0000256" key="9">
    <source>
        <dbReference type="ARBA" id="ARBA00023033"/>
    </source>
</evidence>
<dbReference type="GO" id="GO:0016705">
    <property type="term" value="F:oxidoreductase activity, acting on paired donors, with incorporation or reduction of molecular oxygen"/>
    <property type="evidence" value="ECO:0007669"/>
    <property type="project" value="InterPro"/>
</dbReference>
<evidence type="ECO:0000256" key="10">
    <source>
        <dbReference type="ARBA" id="ARBA00023136"/>
    </source>
</evidence>
<keyword evidence="4 12" id="KW-0812">Transmembrane</keyword>
<evidence type="ECO:0000256" key="12">
    <source>
        <dbReference type="SAM" id="Phobius"/>
    </source>
</evidence>
<name>A0A5J9WF19_9POAL</name>
<dbReference type="Proteomes" id="UP000324897">
    <property type="component" value="Chromosome 5"/>
</dbReference>
<dbReference type="OrthoDB" id="1470350at2759"/>
<comment type="subcellular location">
    <subcellularLocation>
        <location evidence="1">Membrane</location>
    </subcellularLocation>
</comment>
<dbReference type="SUPFAM" id="SSF48264">
    <property type="entry name" value="Cytochrome P450"/>
    <property type="match status" value="1"/>
</dbReference>
<reference evidence="13 14" key="1">
    <citation type="journal article" date="2019" name="Sci. Rep.">
        <title>A high-quality genome of Eragrostis curvula grass provides insights into Poaceae evolution and supports new strategies to enhance forage quality.</title>
        <authorList>
            <person name="Carballo J."/>
            <person name="Santos B.A.C.M."/>
            <person name="Zappacosta D."/>
            <person name="Garbus I."/>
            <person name="Selva J.P."/>
            <person name="Gallo C.A."/>
            <person name="Diaz A."/>
            <person name="Albertini E."/>
            <person name="Caccamo M."/>
            <person name="Echenique V."/>
        </authorList>
    </citation>
    <scope>NUCLEOTIDE SEQUENCE [LARGE SCALE GENOMIC DNA]</scope>
    <source>
        <strain evidence="14">cv. Victoria</strain>
        <tissue evidence="13">Leaf</tissue>
    </source>
</reference>
<evidence type="ECO:0000256" key="1">
    <source>
        <dbReference type="ARBA" id="ARBA00004370"/>
    </source>
</evidence>
<dbReference type="Gene3D" id="1.10.630.10">
    <property type="entry name" value="Cytochrome P450"/>
    <property type="match status" value="1"/>
</dbReference>
<evidence type="ECO:0000256" key="4">
    <source>
        <dbReference type="ARBA" id="ARBA00022692"/>
    </source>
</evidence>
<dbReference type="GO" id="GO:0005506">
    <property type="term" value="F:iron ion binding"/>
    <property type="evidence" value="ECO:0007669"/>
    <property type="project" value="InterPro"/>
</dbReference>
<evidence type="ECO:0000256" key="11">
    <source>
        <dbReference type="PIRSR" id="PIRSR602401-1"/>
    </source>
</evidence>
<gene>
    <name evidence="13" type="ORF">EJB05_06451</name>
</gene>
<dbReference type="InterPro" id="IPR002401">
    <property type="entry name" value="Cyt_P450_E_grp-I"/>
</dbReference>
<evidence type="ECO:0000256" key="7">
    <source>
        <dbReference type="ARBA" id="ARBA00023002"/>
    </source>
</evidence>
<dbReference type="PRINTS" id="PR00463">
    <property type="entry name" value="EP450I"/>
</dbReference>
<protein>
    <recommendedName>
        <fullName evidence="15">Cytochrome P450</fullName>
    </recommendedName>
</protein>
<dbReference type="PANTHER" id="PTHR24282">
    <property type="entry name" value="CYTOCHROME P450 FAMILY MEMBER"/>
    <property type="match status" value="1"/>
</dbReference>
<accession>A0A5J9WF19</accession>
<dbReference type="InterPro" id="IPR001128">
    <property type="entry name" value="Cyt_P450"/>
</dbReference>
<evidence type="ECO:0000313" key="14">
    <source>
        <dbReference type="Proteomes" id="UP000324897"/>
    </source>
</evidence>
<keyword evidence="5 11" id="KW-0479">Metal-binding</keyword>
<evidence type="ECO:0000256" key="6">
    <source>
        <dbReference type="ARBA" id="ARBA00022989"/>
    </source>
</evidence>
<dbReference type="GO" id="GO:0016020">
    <property type="term" value="C:membrane"/>
    <property type="evidence" value="ECO:0007669"/>
    <property type="project" value="UniProtKB-SubCell"/>
</dbReference>
<dbReference type="InterPro" id="IPR036396">
    <property type="entry name" value="Cyt_P450_sf"/>
</dbReference>
<keyword evidence="14" id="KW-1185">Reference proteome</keyword>
<evidence type="ECO:0000256" key="3">
    <source>
        <dbReference type="ARBA" id="ARBA00022617"/>
    </source>
</evidence>
<dbReference type="GO" id="GO:0006629">
    <property type="term" value="P:lipid metabolic process"/>
    <property type="evidence" value="ECO:0007669"/>
    <property type="project" value="UniProtKB-ARBA"/>
</dbReference>
<dbReference type="PRINTS" id="PR00385">
    <property type="entry name" value="P450"/>
</dbReference>
<dbReference type="InterPro" id="IPR050665">
    <property type="entry name" value="Cytochrome_P450_Monooxygen"/>
</dbReference>
<comment type="similarity">
    <text evidence="2">Belongs to the cytochrome P450 family.</text>
</comment>
<sequence>MTTGLDVVWAALLLAVLLALPLVLWHLVVRPRAVARSFARQGIRGPAYTFLAGSMPEAKRLVAAGRIGVPPLDAGCHDISPLVLPQFHKWVAQYGKTFLYWIGPIPAILSLDLELIKQVLADRTGLFPKDFMIPVLKILFGNGVILINGDDWKRHRKVVLPAFNHEKLKSMTVVTAEVTEQVIQRWRNQIRQKDGGHQTAEIDVNLAFNDLTEEIIGRVAFGTCQNHPDAREVVLAMREMQKLGTRAMMDPPILWYLPTRRNMRVKSLDKLLRTKIMAIMQTRVDAKSSGRGGYGDDLVGLLLEAWSPEQQGKGETLTTQEVIDEWKTFFAAGQETTATLLVWAMFLLSVHPQWQDKVREEVLRECGDGGEVSNVVEALGKLELLHMVLLETSRLYPPIVYIQRRAASDVLLKDISVPRGTVISIPIGMLHRDKDVWGPDADEFNPMRFQNGISRAAKDPKALLSFSQGPRACTGQSFGLMEAQVVMALILRKFCFSLSPKYVHKPKYLISLTPKVGMPLILRNIDG</sequence>
<keyword evidence="3 11" id="KW-0349">Heme</keyword>
<proteinExistence type="inferred from homology"/>
<keyword evidence="6 12" id="KW-1133">Transmembrane helix</keyword>
<feature type="transmembrane region" description="Helical" evidence="12">
    <location>
        <begin position="7"/>
        <end position="28"/>
    </location>
</feature>
<comment type="caution">
    <text evidence="13">The sequence shown here is derived from an EMBL/GenBank/DDBJ whole genome shotgun (WGS) entry which is preliminary data.</text>
</comment>
<evidence type="ECO:0000256" key="2">
    <source>
        <dbReference type="ARBA" id="ARBA00010617"/>
    </source>
</evidence>
<dbReference type="GO" id="GO:0020037">
    <property type="term" value="F:heme binding"/>
    <property type="evidence" value="ECO:0007669"/>
    <property type="project" value="InterPro"/>
</dbReference>
<keyword evidence="8 11" id="KW-0408">Iron</keyword>
<dbReference type="Gramene" id="TVU46879">
    <property type="protein sequence ID" value="TVU46879"/>
    <property type="gene ID" value="EJB05_06451"/>
</dbReference>
<dbReference type="GO" id="GO:0004497">
    <property type="term" value="F:monooxygenase activity"/>
    <property type="evidence" value="ECO:0007669"/>
    <property type="project" value="UniProtKB-KW"/>
</dbReference>
<evidence type="ECO:0008006" key="15">
    <source>
        <dbReference type="Google" id="ProtNLM"/>
    </source>
</evidence>
<keyword evidence="7" id="KW-0560">Oxidoreductase</keyword>
<evidence type="ECO:0000256" key="5">
    <source>
        <dbReference type="ARBA" id="ARBA00022723"/>
    </source>
</evidence>
<keyword evidence="9" id="KW-0503">Monooxygenase</keyword>